<proteinExistence type="predicted"/>
<dbReference type="AlphaFoldDB" id="A0A1A8PD64"/>
<protein>
    <submittedName>
        <fullName evidence="2">Uncharacterized protein</fullName>
    </submittedName>
</protein>
<feature type="non-terminal residue" evidence="2">
    <location>
        <position position="1"/>
    </location>
</feature>
<sequence>CEYFCQVYHCTAFTNASLAMSTDVHRVAANRHELNTSPAQELHRNITSTFPSAGTLTPRRPEKGSFGPAH</sequence>
<gene>
    <name evidence="2" type="primary">Nfu_g_1_019555</name>
</gene>
<evidence type="ECO:0000313" key="2">
    <source>
        <dbReference type="EMBL" id="SBR79216.1"/>
    </source>
</evidence>
<reference evidence="2" key="2">
    <citation type="submission" date="2016-06" db="EMBL/GenBank/DDBJ databases">
        <title>The genome of a short-lived fish provides insights into sex chromosome evolution and the genetic control of aging.</title>
        <authorList>
            <person name="Reichwald K."/>
            <person name="Felder M."/>
            <person name="Petzold A."/>
            <person name="Koch P."/>
            <person name="Groth M."/>
            <person name="Platzer M."/>
        </authorList>
    </citation>
    <scope>NUCLEOTIDE SEQUENCE</scope>
    <source>
        <tissue evidence="2">Brain</tissue>
    </source>
</reference>
<accession>A0A1A8PD64</accession>
<feature type="region of interest" description="Disordered" evidence="1">
    <location>
        <begin position="48"/>
        <end position="70"/>
    </location>
</feature>
<reference evidence="2" key="1">
    <citation type="submission" date="2016-05" db="EMBL/GenBank/DDBJ databases">
        <authorList>
            <person name="Lavstsen T."/>
            <person name="Jespersen J.S."/>
        </authorList>
    </citation>
    <scope>NUCLEOTIDE SEQUENCE</scope>
    <source>
        <tissue evidence="2">Brain</tissue>
    </source>
</reference>
<organism evidence="2">
    <name type="scientific">Nothobranchius pienaari</name>
    <dbReference type="NCBI Taxonomy" id="704102"/>
    <lineage>
        <taxon>Eukaryota</taxon>
        <taxon>Metazoa</taxon>
        <taxon>Chordata</taxon>
        <taxon>Craniata</taxon>
        <taxon>Vertebrata</taxon>
        <taxon>Euteleostomi</taxon>
        <taxon>Actinopterygii</taxon>
        <taxon>Neopterygii</taxon>
        <taxon>Teleostei</taxon>
        <taxon>Neoteleostei</taxon>
        <taxon>Acanthomorphata</taxon>
        <taxon>Ovalentaria</taxon>
        <taxon>Atherinomorphae</taxon>
        <taxon>Cyprinodontiformes</taxon>
        <taxon>Nothobranchiidae</taxon>
        <taxon>Nothobranchius</taxon>
    </lineage>
</organism>
<evidence type="ECO:0000256" key="1">
    <source>
        <dbReference type="SAM" id="MobiDB-lite"/>
    </source>
</evidence>
<dbReference type="EMBL" id="HAEG01007415">
    <property type="protein sequence ID" value="SBR79216.1"/>
    <property type="molecule type" value="Transcribed_RNA"/>
</dbReference>
<feature type="non-terminal residue" evidence="2">
    <location>
        <position position="70"/>
    </location>
</feature>
<name>A0A1A8PD64_9TELE</name>